<evidence type="ECO:0000313" key="6">
    <source>
        <dbReference type="EMBL" id="RFA34614.1"/>
    </source>
</evidence>
<dbReference type="PANTHER" id="PTHR30069:SF29">
    <property type="entry name" value="HEMOGLOBIN AND HEMOGLOBIN-HAPTOGLOBIN-BINDING PROTEIN 1-RELATED"/>
    <property type="match status" value="1"/>
</dbReference>
<dbReference type="Pfam" id="PF07715">
    <property type="entry name" value="Plug"/>
    <property type="match status" value="1"/>
</dbReference>
<evidence type="ECO:0000313" key="7">
    <source>
        <dbReference type="Proteomes" id="UP000256763"/>
    </source>
</evidence>
<dbReference type="PROSITE" id="PS52016">
    <property type="entry name" value="TONB_DEPENDENT_REC_3"/>
    <property type="match status" value="1"/>
</dbReference>
<dbReference type="OrthoDB" id="9815954at2"/>
<dbReference type="InterPro" id="IPR037066">
    <property type="entry name" value="Plug_dom_sf"/>
</dbReference>
<dbReference type="RefSeq" id="WP_116302809.1">
    <property type="nucleotide sequence ID" value="NZ_NFZV01000014.1"/>
</dbReference>
<dbReference type="GO" id="GO:0044718">
    <property type="term" value="P:siderophore transmembrane transport"/>
    <property type="evidence" value="ECO:0007669"/>
    <property type="project" value="TreeGrafter"/>
</dbReference>
<keyword evidence="2" id="KW-0813">Transport</keyword>
<dbReference type="Proteomes" id="UP000256763">
    <property type="component" value="Unassembled WGS sequence"/>
</dbReference>
<feature type="chain" id="PRO_5017587914" description="TonB-dependent receptor plug domain-containing protein" evidence="4">
    <location>
        <begin position="27"/>
        <end position="166"/>
    </location>
</feature>
<reference evidence="7" key="1">
    <citation type="submission" date="2017-05" db="EMBL/GenBank/DDBJ databases">
        <authorList>
            <person name="Sharma S."/>
            <person name="Sidhu C."/>
            <person name="Pinnaka A.K."/>
        </authorList>
    </citation>
    <scope>NUCLEOTIDE SEQUENCE [LARGE SCALE GENOMIC DNA]</scope>
    <source>
        <strain evidence="7">AK93</strain>
    </source>
</reference>
<keyword evidence="2" id="KW-1134">Transmembrane beta strand</keyword>
<feature type="compositionally biased region" description="Low complexity" evidence="3">
    <location>
        <begin position="150"/>
        <end position="166"/>
    </location>
</feature>
<keyword evidence="2" id="KW-0812">Transmembrane</keyword>
<feature type="domain" description="TonB-dependent receptor plug" evidence="5">
    <location>
        <begin position="49"/>
        <end position="150"/>
    </location>
</feature>
<dbReference type="EMBL" id="NFZW01000015">
    <property type="protein sequence ID" value="RFA34614.1"/>
    <property type="molecule type" value="Genomic_DNA"/>
</dbReference>
<comment type="subcellular location">
    <subcellularLocation>
        <location evidence="2">Cell outer membrane</location>
        <topology evidence="2">Multi-pass membrane protein</topology>
    </subcellularLocation>
</comment>
<feature type="region of interest" description="Disordered" evidence="3">
    <location>
        <begin position="146"/>
        <end position="166"/>
    </location>
</feature>
<dbReference type="PANTHER" id="PTHR30069">
    <property type="entry name" value="TONB-DEPENDENT OUTER MEMBRANE RECEPTOR"/>
    <property type="match status" value="1"/>
</dbReference>
<comment type="similarity">
    <text evidence="2">Belongs to the TonB-dependent receptor family.</text>
</comment>
<dbReference type="InterPro" id="IPR039426">
    <property type="entry name" value="TonB-dep_rcpt-like"/>
</dbReference>
<dbReference type="GO" id="GO:0009279">
    <property type="term" value="C:cell outer membrane"/>
    <property type="evidence" value="ECO:0007669"/>
    <property type="project" value="UniProtKB-SubCell"/>
</dbReference>
<dbReference type="SUPFAM" id="SSF56935">
    <property type="entry name" value="Porins"/>
    <property type="match status" value="1"/>
</dbReference>
<evidence type="ECO:0000256" key="3">
    <source>
        <dbReference type="SAM" id="MobiDB-lite"/>
    </source>
</evidence>
<keyword evidence="1 4" id="KW-0732">Signal</keyword>
<keyword evidence="7" id="KW-1185">Reference proteome</keyword>
<evidence type="ECO:0000256" key="2">
    <source>
        <dbReference type="PROSITE-ProRule" id="PRU01360"/>
    </source>
</evidence>
<feature type="signal peptide" evidence="4">
    <location>
        <begin position="1"/>
        <end position="26"/>
    </location>
</feature>
<keyword evidence="2" id="KW-0472">Membrane</keyword>
<dbReference type="InterPro" id="IPR012910">
    <property type="entry name" value="Plug_dom"/>
</dbReference>
<organism evidence="6 7">
    <name type="scientific">Alkalilimnicola ehrlichii</name>
    <dbReference type="NCBI Taxonomy" id="351052"/>
    <lineage>
        <taxon>Bacteria</taxon>
        <taxon>Pseudomonadati</taxon>
        <taxon>Pseudomonadota</taxon>
        <taxon>Gammaproteobacteria</taxon>
        <taxon>Chromatiales</taxon>
        <taxon>Ectothiorhodospiraceae</taxon>
        <taxon>Alkalilimnicola</taxon>
    </lineage>
</organism>
<evidence type="ECO:0000259" key="5">
    <source>
        <dbReference type="Pfam" id="PF07715"/>
    </source>
</evidence>
<dbReference type="Gene3D" id="2.170.130.10">
    <property type="entry name" value="TonB-dependent receptor, plug domain"/>
    <property type="match status" value="1"/>
</dbReference>
<proteinExistence type="inferred from homology"/>
<keyword evidence="2" id="KW-0998">Cell outer membrane</keyword>
<sequence>MQNDKASPLLIAAGCLLGGLPLLSHAETPPQLLDPVTITASGHAAKSLHTPQAVTVIERDEIVASGATNVGELLRGRPGLATAGDGAWGMNPVLRGLKKEHIVILVDGVRLNSAQPAGAIASMIALEQVERIEVVKGPSSVLYGSGAMGGSSTSSLTGRSSVQNPK</sequence>
<dbReference type="GO" id="GO:0015344">
    <property type="term" value="F:siderophore uptake transmembrane transporter activity"/>
    <property type="evidence" value="ECO:0007669"/>
    <property type="project" value="TreeGrafter"/>
</dbReference>
<evidence type="ECO:0000256" key="4">
    <source>
        <dbReference type="SAM" id="SignalP"/>
    </source>
</evidence>
<comment type="caution">
    <text evidence="6">The sequence shown here is derived from an EMBL/GenBank/DDBJ whole genome shotgun (WGS) entry which is preliminary data.</text>
</comment>
<evidence type="ECO:0000256" key="1">
    <source>
        <dbReference type="ARBA" id="ARBA00022729"/>
    </source>
</evidence>
<dbReference type="AlphaFoldDB" id="A0A3E0WNS1"/>
<protein>
    <recommendedName>
        <fullName evidence="5">TonB-dependent receptor plug domain-containing protein</fullName>
    </recommendedName>
</protein>
<accession>A0A3E0WNS1</accession>
<name>A0A3E0WNS1_9GAMM</name>
<gene>
    <name evidence="6" type="ORF">CAL65_14715</name>
</gene>